<evidence type="ECO:0000256" key="2">
    <source>
        <dbReference type="SAM" id="MobiDB-lite"/>
    </source>
</evidence>
<evidence type="ECO:0000313" key="4">
    <source>
        <dbReference type="EMBL" id="JAT55640.1"/>
    </source>
</evidence>
<proteinExistence type="predicted"/>
<dbReference type="PANTHER" id="PTHR31355:SF8">
    <property type="entry name" value="TORTIFOLIA1-LIKE PROTEIN 3"/>
    <property type="match status" value="1"/>
</dbReference>
<organism evidence="5">
    <name type="scientific">Anthurium amnicola</name>
    <dbReference type="NCBI Taxonomy" id="1678845"/>
    <lineage>
        <taxon>Eukaryota</taxon>
        <taxon>Viridiplantae</taxon>
        <taxon>Streptophyta</taxon>
        <taxon>Embryophyta</taxon>
        <taxon>Tracheophyta</taxon>
        <taxon>Spermatophyta</taxon>
        <taxon>Magnoliopsida</taxon>
        <taxon>Liliopsida</taxon>
        <taxon>Araceae</taxon>
        <taxon>Pothoideae</taxon>
        <taxon>Potheae</taxon>
        <taxon>Anthurium</taxon>
    </lineage>
</organism>
<dbReference type="PANTHER" id="PTHR31355">
    <property type="entry name" value="MICROTUBULE-ASSOCIATED PROTEIN TORTIFOLIA1"/>
    <property type="match status" value="1"/>
</dbReference>
<dbReference type="EMBL" id="GDJX01005760">
    <property type="protein sequence ID" value="JAT62176.1"/>
    <property type="molecule type" value="Transcribed_RNA"/>
</dbReference>
<feature type="domain" description="TORTIFOLIA1/SINE1-2 N-terminal" evidence="3">
    <location>
        <begin position="33"/>
        <end position="328"/>
    </location>
</feature>
<evidence type="ECO:0000256" key="1">
    <source>
        <dbReference type="SAM" id="Coils"/>
    </source>
</evidence>
<feature type="coiled-coil region" evidence="1">
    <location>
        <begin position="518"/>
        <end position="577"/>
    </location>
</feature>
<dbReference type="FunFam" id="1.25.10.10:FF:000549">
    <property type="entry name" value="ARM repeat superfamily protein"/>
    <property type="match status" value="1"/>
</dbReference>
<dbReference type="Gene3D" id="1.25.10.10">
    <property type="entry name" value="Leucine-rich Repeat Variant"/>
    <property type="match status" value="1"/>
</dbReference>
<dbReference type="SUPFAM" id="SSF48371">
    <property type="entry name" value="ARM repeat"/>
    <property type="match status" value="1"/>
</dbReference>
<dbReference type="InterPro" id="IPR011989">
    <property type="entry name" value="ARM-like"/>
</dbReference>
<name>A0A1D1Z5M3_9ARAE</name>
<sequence length="717" mass="77627">MAVPEHPSTPAPQHQRIMVAPATSRKATGSGKDVKQRVNMYMNKLSDRDTEAMAASELESMARALPSGSLPSFLSAISDTRPSDKTPLRRHCLRLLSLLSRTQPPQSISPFLPRMVSAVLRRIRDPDSSVRSACVDAVRDMCRSSHCRGGGGGGGACSVFVSVFLKPLSESLLLEQDHNAQTGSAMCLAAAVDEVSAAADGDRGARGHDLAQHLHRLVPRLVKLAKSNGFKAKPALVSLLGSIVAAGGASTPALMGILVPCLADFLASEDWAARKAAAEALTRVAALPDRRLLAGFKSSYFSSFHARRFDKVKIVRESMNQMLEAWKDVPDALEDEDGHGGNTLPSQSPSGYVKTENMSDGSTLAGTGKSSSERSTSPFKVKKNRSPVNISTPTDALATPARRLTLPRADKKVNDPLFLKFDQKKPSDCKIEIAIPHVPPSTVISKDGVQNGKEREGRSLEQCKNQESCGSKLAKRLVFENSEERIDKFMGLKSASCVIPFQEQGIPDQTVESDEFSAEKKENDLSVIRKQLVQIENQQSSIVDLLQRFIGDAENGIRSLETRVHGLEMALDELSHDLVVSSGRMSKTDPTVNCCRIPGAEFLSSKFWRRTEGRYSSKFSISTNLPLVKVHNSGHDDRASSLKQGEQTFGHQAGFVVNPLAEDNPQSRGISAVSSKRMLQSMMDEPGSRQSHNSSMIDATATIITTANSTTRSSLVG</sequence>
<feature type="compositionally biased region" description="Polar residues" evidence="2">
    <location>
        <begin position="343"/>
        <end position="378"/>
    </location>
</feature>
<dbReference type="InterPro" id="IPR033337">
    <property type="entry name" value="TORTIFOLIA1/SINE1-2"/>
</dbReference>
<dbReference type="AlphaFoldDB" id="A0A1D1Z5M3"/>
<gene>
    <name evidence="5" type="primary">TOR1_11</name>
    <name evidence="4" type="synonym">TOR1_15</name>
    <name evidence="4" type="ORF">g.78410</name>
    <name evidence="5" type="ORF">g.78411</name>
</gene>
<dbReference type="GO" id="GO:0005874">
    <property type="term" value="C:microtubule"/>
    <property type="evidence" value="ECO:0007669"/>
    <property type="project" value="InterPro"/>
</dbReference>
<evidence type="ECO:0000259" key="3">
    <source>
        <dbReference type="Pfam" id="PF24714"/>
    </source>
</evidence>
<protein>
    <submittedName>
        <fullName evidence="5">Microtubule-associated protein TORTIFOLIA1</fullName>
    </submittedName>
</protein>
<dbReference type="EMBL" id="GDJX01012296">
    <property type="protein sequence ID" value="JAT55640.1"/>
    <property type="molecule type" value="Transcribed_RNA"/>
</dbReference>
<dbReference type="InterPro" id="IPR016024">
    <property type="entry name" value="ARM-type_fold"/>
</dbReference>
<dbReference type="InterPro" id="IPR057600">
    <property type="entry name" value="TORTIFOLIA1/SINE1-2_N"/>
</dbReference>
<dbReference type="Pfam" id="PF24714">
    <property type="entry name" value="TOR1L1_N"/>
    <property type="match status" value="1"/>
</dbReference>
<accession>A0A1D1Z5M3</accession>
<feature type="region of interest" description="Disordered" evidence="2">
    <location>
        <begin position="332"/>
        <end position="394"/>
    </location>
</feature>
<keyword evidence="1" id="KW-0175">Coiled coil</keyword>
<reference evidence="5" key="1">
    <citation type="submission" date="2015-07" db="EMBL/GenBank/DDBJ databases">
        <title>Transcriptome Assembly of Anthurium amnicola.</title>
        <authorList>
            <person name="Suzuki J."/>
        </authorList>
    </citation>
    <scope>NUCLEOTIDE SEQUENCE</scope>
</reference>
<dbReference type="GO" id="GO:0008017">
    <property type="term" value="F:microtubule binding"/>
    <property type="evidence" value="ECO:0007669"/>
    <property type="project" value="InterPro"/>
</dbReference>
<evidence type="ECO:0000313" key="5">
    <source>
        <dbReference type="EMBL" id="JAT62176.1"/>
    </source>
</evidence>